<dbReference type="InterPro" id="IPR027235">
    <property type="entry name" value="PFD2"/>
</dbReference>
<dbReference type="Pfam" id="PF01920">
    <property type="entry name" value="Prefoldin_2"/>
    <property type="match status" value="1"/>
</dbReference>
<evidence type="ECO:0000313" key="4">
    <source>
        <dbReference type="EMBL" id="CAD8783651.1"/>
    </source>
</evidence>
<evidence type="ECO:0000256" key="1">
    <source>
        <dbReference type="ARBA" id="ARBA00008045"/>
    </source>
</evidence>
<comment type="similarity">
    <text evidence="1">Belongs to the prefoldin subunit beta family.</text>
</comment>
<dbReference type="GO" id="GO:0016272">
    <property type="term" value="C:prefoldin complex"/>
    <property type="evidence" value="ECO:0007669"/>
    <property type="project" value="InterPro"/>
</dbReference>
<dbReference type="InterPro" id="IPR009053">
    <property type="entry name" value="Prefoldin"/>
</dbReference>
<dbReference type="GO" id="GO:0051082">
    <property type="term" value="F:unfolded protein binding"/>
    <property type="evidence" value="ECO:0007669"/>
    <property type="project" value="InterPro"/>
</dbReference>
<gene>
    <name evidence="4" type="ORF">PPAR00522_LOCUS16752</name>
</gene>
<dbReference type="GO" id="GO:0006457">
    <property type="term" value="P:protein folding"/>
    <property type="evidence" value="ECO:0007669"/>
    <property type="project" value="InterPro"/>
</dbReference>
<reference evidence="4" key="1">
    <citation type="submission" date="2021-01" db="EMBL/GenBank/DDBJ databases">
        <authorList>
            <person name="Corre E."/>
            <person name="Pelletier E."/>
            <person name="Niang G."/>
            <person name="Scheremetjew M."/>
            <person name="Finn R."/>
            <person name="Kale V."/>
            <person name="Holt S."/>
            <person name="Cochrane G."/>
            <person name="Meng A."/>
            <person name="Brown T."/>
            <person name="Cohen L."/>
        </authorList>
    </citation>
    <scope>NUCLEOTIDE SEQUENCE</scope>
    <source>
        <strain evidence="4">SAG 63-3</strain>
    </source>
</reference>
<dbReference type="InterPro" id="IPR002777">
    <property type="entry name" value="PFD_beta-like"/>
</dbReference>
<evidence type="ECO:0008006" key="5">
    <source>
        <dbReference type="Google" id="ProtNLM"/>
    </source>
</evidence>
<keyword evidence="2" id="KW-0143">Chaperone</keyword>
<name>A0A7S0VD46_9CHLO</name>
<evidence type="ECO:0000256" key="2">
    <source>
        <dbReference type="ARBA" id="ARBA00023186"/>
    </source>
</evidence>
<accession>A0A7S0VD46</accession>
<dbReference type="EMBL" id="HBFM01025914">
    <property type="protein sequence ID" value="CAD8783651.1"/>
    <property type="molecule type" value="Transcribed_RNA"/>
</dbReference>
<dbReference type="PANTHER" id="PTHR13303">
    <property type="entry name" value="PREFOLDIN SUBUNIT 2"/>
    <property type="match status" value="1"/>
</dbReference>
<feature type="compositionally biased region" description="Basic and acidic residues" evidence="3">
    <location>
        <begin position="109"/>
        <end position="131"/>
    </location>
</feature>
<protein>
    <recommendedName>
        <fullName evidence="5">Prefoldin subunit 2</fullName>
    </recommendedName>
</protein>
<organism evidence="4">
    <name type="scientific">Polytomella parva</name>
    <dbReference type="NCBI Taxonomy" id="51329"/>
    <lineage>
        <taxon>Eukaryota</taxon>
        <taxon>Viridiplantae</taxon>
        <taxon>Chlorophyta</taxon>
        <taxon>core chlorophytes</taxon>
        <taxon>Chlorophyceae</taxon>
        <taxon>CS clade</taxon>
        <taxon>Chlamydomonadales</taxon>
        <taxon>Chlamydomonadaceae</taxon>
        <taxon>Polytomella</taxon>
    </lineage>
</organism>
<sequence length="140" mass="15971">MASSNSAPSAAEQKIINEFREKRAKIDSTRSKIYELYQESYEHNLVIQALEKVDTARKCFRLVGEVLVERTVGEILPAVRRNMENIDSVVRTLYEQLAKQEEEVKAFQEKHGLRIRSGDEPKEEPKQEAAKKPASQGVLV</sequence>
<dbReference type="SUPFAM" id="SSF46579">
    <property type="entry name" value="Prefoldin"/>
    <property type="match status" value="1"/>
</dbReference>
<feature type="region of interest" description="Disordered" evidence="3">
    <location>
        <begin position="109"/>
        <end position="140"/>
    </location>
</feature>
<evidence type="ECO:0000256" key="3">
    <source>
        <dbReference type="SAM" id="MobiDB-lite"/>
    </source>
</evidence>
<proteinExistence type="inferred from homology"/>
<dbReference type="AlphaFoldDB" id="A0A7S0VD46"/>
<dbReference type="GO" id="GO:0009409">
    <property type="term" value="P:response to cold"/>
    <property type="evidence" value="ECO:0007669"/>
    <property type="project" value="UniProtKB-ARBA"/>
</dbReference>
<dbReference type="CDD" id="cd23163">
    <property type="entry name" value="Prefoldin_2"/>
    <property type="match status" value="1"/>
</dbReference>
<dbReference type="Gene3D" id="1.10.287.370">
    <property type="match status" value="1"/>
</dbReference>
<dbReference type="FunFam" id="1.10.287.370:FF:000002">
    <property type="entry name" value="Prefoldin subunit 2"/>
    <property type="match status" value="1"/>
</dbReference>